<sequence>MKRNILLIEPNYKNKYPPIGLMKIATYHRMLGDNVTFFKGNMQDLVLRDITDLCIDKLHKIDHTITWREKRDNITQYIRTKQSVYVEALCLENSKYEFLIIGCLDDYKKIYWKKQYEKEPLYDRIYVTSLFTFYWKITIDTINFAKKLVKNVKELKVGGVTATVLFDDVVKATNIIPHRGLLDKPGILDKNQIIIDTLPLDYSILEETEYKYPENGAYYGYMTRGCIRKCSFCAVPTLEPNYCEYISITERIKETTEKYGEKRNLLLLDNNVLASERFPQIINDIKKAGFVKGATYIEPNQFDIAVKNLSDGINDRAYIRRTFELISELLKKLRGETQQNFYNLLEEHNLLHFDNVTKEKLLELASLISELYQKHNKRLPRLRYVDFNQGVDARLINEDNIKLLSEIPIHPLRIAFDSMKWEKQYTNAVKLAAEHGINHLSNYLLYNEKDHPVELYRRLKINVSLCDGLGINIYSFPMKFHPITGPDRFNRDYLGKHWNRKFIRAVQAVLNATKGKIGKGQSFFEKAFGKDEEEFEKILYMPEPYILYRFLFEGRGDTEQWWNEFTALNEDELVEAKKIIEKNKFTNINELTKNRRIRKVLKHYTVKREDISKDDLNQYVYTKREQI</sequence>
<evidence type="ECO:0000313" key="2">
    <source>
        <dbReference type="Proteomes" id="UP001596023"/>
    </source>
</evidence>
<dbReference type="InterPro" id="IPR007197">
    <property type="entry name" value="rSAM"/>
</dbReference>
<dbReference type="InterPro" id="IPR058240">
    <property type="entry name" value="rSAM_sf"/>
</dbReference>
<dbReference type="SUPFAM" id="SSF102114">
    <property type="entry name" value="Radical SAM enzymes"/>
    <property type="match status" value="1"/>
</dbReference>
<keyword evidence="2" id="KW-1185">Reference proteome</keyword>
<proteinExistence type="predicted"/>
<reference evidence="2" key="1">
    <citation type="journal article" date="2019" name="Int. J. Syst. Evol. Microbiol.">
        <title>The Global Catalogue of Microorganisms (GCM) 10K type strain sequencing project: providing services to taxonomists for standard genome sequencing and annotation.</title>
        <authorList>
            <consortium name="The Broad Institute Genomics Platform"/>
            <consortium name="The Broad Institute Genome Sequencing Center for Infectious Disease"/>
            <person name="Wu L."/>
            <person name="Ma J."/>
        </authorList>
    </citation>
    <scope>NUCLEOTIDE SEQUENCE [LARGE SCALE GENOMIC DNA]</scope>
    <source>
        <strain evidence="2">CCUG 66188</strain>
    </source>
</reference>
<dbReference type="SFLD" id="SFLDS00029">
    <property type="entry name" value="Radical_SAM"/>
    <property type="match status" value="1"/>
</dbReference>
<comment type="caution">
    <text evidence="1">The sequence shown here is derived from an EMBL/GenBank/DDBJ whole genome shotgun (WGS) entry which is preliminary data.</text>
</comment>
<evidence type="ECO:0008006" key="3">
    <source>
        <dbReference type="Google" id="ProtNLM"/>
    </source>
</evidence>
<protein>
    <recommendedName>
        <fullName evidence="3">Radical SAM protein</fullName>
    </recommendedName>
</protein>
<dbReference type="EMBL" id="JBHSGN010000161">
    <property type="protein sequence ID" value="MFC4676854.1"/>
    <property type="molecule type" value="Genomic_DNA"/>
</dbReference>
<accession>A0ABV9L2W7</accession>
<name>A0ABV9L2W7_9BACT</name>
<dbReference type="RefSeq" id="WP_380001485.1">
    <property type="nucleotide sequence ID" value="NZ_JBHSGN010000161.1"/>
</dbReference>
<dbReference type="Proteomes" id="UP001596023">
    <property type="component" value="Unassembled WGS sequence"/>
</dbReference>
<gene>
    <name evidence="1" type="ORF">ACFO6W_24535</name>
</gene>
<evidence type="ECO:0000313" key="1">
    <source>
        <dbReference type="EMBL" id="MFC4676854.1"/>
    </source>
</evidence>
<organism evidence="1 2">
    <name type="scientific">Dysgonomonas termitidis</name>
    <dbReference type="NCBI Taxonomy" id="1516126"/>
    <lineage>
        <taxon>Bacteria</taxon>
        <taxon>Pseudomonadati</taxon>
        <taxon>Bacteroidota</taxon>
        <taxon>Bacteroidia</taxon>
        <taxon>Bacteroidales</taxon>
        <taxon>Dysgonomonadaceae</taxon>
        <taxon>Dysgonomonas</taxon>
    </lineage>
</organism>